<evidence type="ECO:0000256" key="2">
    <source>
        <dbReference type="ARBA" id="ARBA00023239"/>
    </source>
</evidence>
<dbReference type="EMBL" id="CP158165">
    <property type="protein sequence ID" value="XBV22130.1"/>
    <property type="molecule type" value="Genomic_DNA"/>
</dbReference>
<feature type="active site" description="Proton donor/acceptor" evidence="4">
    <location>
        <position position="135"/>
    </location>
</feature>
<sequence>MLDGVVVPLVTPMSEPGVPSAAAAEPLLSAMAACGVRRLMLLGSNGEGPLIPYDVTGAYVGGVVERWRALVPDGVIMVNVTAAGTQEAGRRAADAAAAGADALVSSPPTFFRHRDDEVVAHFAALGVHGLPVVAYNTPRSTPLNRSIVEGLLELPHLIGVKDSSGDPATLALLISAARPGFQVSQGDEHHLTDALRAGAHGITPGIANLAPRLALDLFTTRDDQAQQAVNALTAIHQIRPGVPAVKAILHTRGLCPPHTSPPLAPCTPTELHNLLETVAPAEHYLIQPATARPRS</sequence>
<dbReference type="AlphaFoldDB" id="A0AAU7T5T1"/>
<dbReference type="SUPFAM" id="SSF51569">
    <property type="entry name" value="Aldolase"/>
    <property type="match status" value="1"/>
</dbReference>
<dbReference type="InterPro" id="IPR002220">
    <property type="entry name" value="DapA-like"/>
</dbReference>
<evidence type="ECO:0000256" key="1">
    <source>
        <dbReference type="ARBA" id="ARBA00007592"/>
    </source>
</evidence>
<comment type="similarity">
    <text evidence="1 3">Belongs to the DapA family.</text>
</comment>
<dbReference type="PIRSF" id="PIRSF001365">
    <property type="entry name" value="DHDPS"/>
    <property type="match status" value="1"/>
</dbReference>
<name>A0AAU7T5T1_9ACTN</name>
<dbReference type="PANTHER" id="PTHR12128">
    <property type="entry name" value="DIHYDRODIPICOLINATE SYNTHASE"/>
    <property type="match status" value="1"/>
</dbReference>
<accession>A0AAU7T5T1</accession>
<protein>
    <submittedName>
        <fullName evidence="5">Dihydrodipicolinate synthase family protein</fullName>
        <ecNumber evidence="5">4.1.3.3</ecNumber>
        <ecNumber evidence="5">4.2.1.41</ecNumber>
        <ecNumber evidence="5">4.3.3.7</ecNumber>
    </submittedName>
</protein>
<keyword evidence="2 3" id="KW-0456">Lyase</keyword>
<gene>
    <name evidence="5" type="ORF">ABN611_26625</name>
</gene>
<dbReference type="PANTHER" id="PTHR12128:SF66">
    <property type="entry name" value="4-HYDROXY-2-OXOGLUTARATE ALDOLASE, MITOCHONDRIAL"/>
    <property type="match status" value="1"/>
</dbReference>
<evidence type="ECO:0000256" key="3">
    <source>
        <dbReference type="PIRNR" id="PIRNR001365"/>
    </source>
</evidence>
<dbReference type="GO" id="GO:0008747">
    <property type="term" value="F:N-acetylneuraminate lyase activity"/>
    <property type="evidence" value="ECO:0007669"/>
    <property type="project" value="UniProtKB-EC"/>
</dbReference>
<dbReference type="RefSeq" id="WP_350274976.1">
    <property type="nucleotide sequence ID" value="NZ_CP158165.1"/>
</dbReference>
<feature type="active site" description="Schiff-base intermediate with substrate" evidence="4">
    <location>
        <position position="161"/>
    </location>
</feature>
<evidence type="ECO:0000313" key="5">
    <source>
        <dbReference type="EMBL" id="XBV22130.1"/>
    </source>
</evidence>
<proteinExistence type="inferred from homology"/>
<dbReference type="EC" id="4.1.3.3" evidence="5"/>
<dbReference type="GO" id="GO:0008840">
    <property type="term" value="F:4-hydroxy-tetrahydrodipicolinate synthase activity"/>
    <property type="evidence" value="ECO:0007669"/>
    <property type="project" value="UniProtKB-EC"/>
</dbReference>
<dbReference type="Gene3D" id="3.20.20.70">
    <property type="entry name" value="Aldolase class I"/>
    <property type="match status" value="1"/>
</dbReference>
<dbReference type="CDD" id="cd00408">
    <property type="entry name" value="DHDPS-like"/>
    <property type="match status" value="1"/>
</dbReference>
<evidence type="ECO:0000256" key="4">
    <source>
        <dbReference type="PIRSR" id="PIRSR001365-1"/>
    </source>
</evidence>
<dbReference type="SMART" id="SM01130">
    <property type="entry name" value="DHDPS"/>
    <property type="match status" value="1"/>
</dbReference>
<dbReference type="Pfam" id="PF00701">
    <property type="entry name" value="DHDPS"/>
    <property type="match status" value="1"/>
</dbReference>
<dbReference type="GO" id="GO:0047448">
    <property type="term" value="F:5-dehydro-4-deoxyglucarate dehydratase activity"/>
    <property type="evidence" value="ECO:0007669"/>
    <property type="project" value="UniProtKB-EC"/>
</dbReference>
<dbReference type="EC" id="4.3.3.7" evidence="5"/>
<reference evidence="5" key="1">
    <citation type="submission" date="2024-06" db="EMBL/GenBank/DDBJ databases">
        <title>Kribbella sp. strain HUAS MG21 genome sequences.</title>
        <authorList>
            <person name="Mo P."/>
        </authorList>
    </citation>
    <scope>NUCLEOTIDE SEQUENCE</scope>
    <source>
        <strain evidence="5">HUAS MG21</strain>
    </source>
</reference>
<dbReference type="EC" id="4.2.1.41" evidence="5"/>
<dbReference type="InterPro" id="IPR013785">
    <property type="entry name" value="Aldolase_TIM"/>
</dbReference>
<organism evidence="5">
    <name type="scientific">Kribbella sp. HUAS MG21</name>
    <dbReference type="NCBI Taxonomy" id="3160966"/>
    <lineage>
        <taxon>Bacteria</taxon>
        <taxon>Bacillati</taxon>
        <taxon>Actinomycetota</taxon>
        <taxon>Actinomycetes</taxon>
        <taxon>Propionibacteriales</taxon>
        <taxon>Kribbellaceae</taxon>
        <taxon>Kribbella</taxon>
    </lineage>
</organism>